<keyword evidence="1" id="KW-1133">Transmembrane helix</keyword>
<evidence type="ECO:0000313" key="3">
    <source>
        <dbReference type="EMBL" id="GAT31657.1"/>
    </source>
</evidence>
<dbReference type="PANTHER" id="PTHR38034">
    <property type="entry name" value="INNER MEMBRANE PROTEIN YPJD"/>
    <property type="match status" value="1"/>
</dbReference>
<dbReference type="STRING" id="690879.TSACC_251"/>
<feature type="transmembrane region" description="Helical" evidence="1">
    <location>
        <begin position="208"/>
        <end position="229"/>
    </location>
</feature>
<dbReference type="InParanoid" id="A0A146G3P1"/>
<feature type="transmembrane region" description="Helical" evidence="1">
    <location>
        <begin position="64"/>
        <end position="83"/>
    </location>
</feature>
<sequence length="260" mass="28009">MDRILLIGAILSLVGSLGYTLFALGAGNFRPGRFNVVAILTAFALMSAFLYLRGKLEGSCPLNSLFDVLIFQSWSFLLIYLLVGTAYRLSLLGAFTAPLAFLMLLVALVGPLDQTPRARATNAWIETHAALSIVAYGALGLAAVAGIMYLLQERLLKAHKVSSLLYNLPPITDLAAAIVRLLWLGIVLLTISFAAGMLSQMAVNQVKYTASLAIWGLYALILVLHKLGFAPPRRLALFTVSGFALVLLSLPGIQYLSSRP</sequence>
<organism evidence="3 4">
    <name type="scientific">Terrimicrobium sacchariphilum</name>
    <dbReference type="NCBI Taxonomy" id="690879"/>
    <lineage>
        <taxon>Bacteria</taxon>
        <taxon>Pseudomonadati</taxon>
        <taxon>Verrucomicrobiota</taxon>
        <taxon>Terrimicrobiia</taxon>
        <taxon>Terrimicrobiales</taxon>
        <taxon>Terrimicrobiaceae</taxon>
        <taxon>Terrimicrobium</taxon>
    </lineage>
</organism>
<feature type="transmembrane region" description="Helical" evidence="1">
    <location>
        <begin position="89"/>
        <end position="109"/>
    </location>
</feature>
<dbReference type="GO" id="GO:0020037">
    <property type="term" value="F:heme binding"/>
    <property type="evidence" value="ECO:0007669"/>
    <property type="project" value="InterPro"/>
</dbReference>
<dbReference type="PANTHER" id="PTHR38034:SF1">
    <property type="entry name" value="INNER MEMBRANE PROTEIN YPJD"/>
    <property type="match status" value="1"/>
</dbReference>
<feature type="transmembrane region" description="Helical" evidence="1">
    <location>
        <begin position="129"/>
        <end position="151"/>
    </location>
</feature>
<dbReference type="EMBL" id="BDCO01000002">
    <property type="protein sequence ID" value="GAT31657.1"/>
    <property type="molecule type" value="Genomic_DNA"/>
</dbReference>
<keyword evidence="4" id="KW-1185">Reference proteome</keyword>
<comment type="caution">
    <text evidence="3">The sequence shown here is derived from an EMBL/GenBank/DDBJ whole genome shotgun (WGS) entry which is preliminary data.</text>
</comment>
<dbReference type="Proteomes" id="UP000076023">
    <property type="component" value="Unassembled WGS sequence"/>
</dbReference>
<keyword evidence="1" id="KW-0812">Transmembrane</keyword>
<dbReference type="InterPro" id="IPR052372">
    <property type="entry name" value="YpjD/HemX"/>
</dbReference>
<keyword evidence="1" id="KW-0472">Membrane</keyword>
<gene>
    <name evidence="3" type="ORF">TSACC_251</name>
</gene>
<dbReference type="AlphaFoldDB" id="A0A146G3P1"/>
<feature type="transmembrane region" description="Helical" evidence="1">
    <location>
        <begin position="235"/>
        <end position="256"/>
    </location>
</feature>
<evidence type="ECO:0000256" key="1">
    <source>
        <dbReference type="SAM" id="Phobius"/>
    </source>
</evidence>
<dbReference type="RefSeq" id="WP_075077549.1">
    <property type="nucleotide sequence ID" value="NZ_BDCO01000002.1"/>
</dbReference>
<dbReference type="Pfam" id="PF01578">
    <property type="entry name" value="Cytochrom_C_asm"/>
    <property type="match status" value="1"/>
</dbReference>
<evidence type="ECO:0000259" key="2">
    <source>
        <dbReference type="Pfam" id="PF01578"/>
    </source>
</evidence>
<dbReference type="GO" id="GO:0005886">
    <property type="term" value="C:plasma membrane"/>
    <property type="evidence" value="ECO:0007669"/>
    <property type="project" value="TreeGrafter"/>
</dbReference>
<feature type="domain" description="Cytochrome c assembly protein" evidence="2">
    <location>
        <begin position="65"/>
        <end position="253"/>
    </location>
</feature>
<dbReference type="GO" id="GO:0017004">
    <property type="term" value="P:cytochrome complex assembly"/>
    <property type="evidence" value="ECO:0007669"/>
    <property type="project" value="InterPro"/>
</dbReference>
<reference evidence="4" key="1">
    <citation type="journal article" date="2017" name="Genome Announc.">
        <title>Draft Genome Sequence of Terrimicrobium sacchariphilum NM-5T, a Facultative Anaerobic Soil Bacterium of the Class Spartobacteria.</title>
        <authorList>
            <person name="Qiu Y.L."/>
            <person name="Tourlousse D.M."/>
            <person name="Matsuura N."/>
            <person name="Ohashi A."/>
            <person name="Sekiguchi Y."/>
        </authorList>
    </citation>
    <scope>NUCLEOTIDE SEQUENCE [LARGE SCALE GENOMIC DNA]</scope>
    <source>
        <strain evidence="4">NM-5</strain>
    </source>
</reference>
<name>A0A146G3P1_TERSA</name>
<protein>
    <submittedName>
        <fullName evidence="3">ABC-type unchAraCterized transport system</fullName>
    </submittedName>
</protein>
<dbReference type="InterPro" id="IPR002541">
    <property type="entry name" value="Cyt_c_assembly"/>
</dbReference>
<accession>A0A146G3P1</accession>
<feature type="transmembrane region" description="Helical" evidence="1">
    <location>
        <begin position="34"/>
        <end position="52"/>
    </location>
</feature>
<feature type="transmembrane region" description="Helical" evidence="1">
    <location>
        <begin position="171"/>
        <end position="196"/>
    </location>
</feature>
<evidence type="ECO:0000313" key="4">
    <source>
        <dbReference type="Proteomes" id="UP000076023"/>
    </source>
</evidence>
<proteinExistence type="predicted"/>
<dbReference type="OrthoDB" id="199532at2"/>